<organism evidence="2 3">
    <name type="scientific">Thioalbus denitrificans</name>
    <dbReference type="NCBI Taxonomy" id="547122"/>
    <lineage>
        <taxon>Bacteria</taxon>
        <taxon>Pseudomonadati</taxon>
        <taxon>Pseudomonadota</taxon>
        <taxon>Gammaproteobacteria</taxon>
        <taxon>Chromatiales</taxon>
        <taxon>Ectothiorhodospiraceae</taxon>
        <taxon>Thioalbus</taxon>
    </lineage>
</organism>
<dbReference type="AlphaFoldDB" id="A0A369BTN5"/>
<dbReference type="EMBL" id="QPJY01000016">
    <property type="protein sequence ID" value="RCX24741.1"/>
    <property type="molecule type" value="Genomic_DNA"/>
</dbReference>
<proteinExistence type="predicted"/>
<dbReference type="Gene3D" id="2.60.120.10">
    <property type="entry name" value="Jelly Rolls"/>
    <property type="match status" value="1"/>
</dbReference>
<dbReference type="InterPro" id="IPR011051">
    <property type="entry name" value="RmlC_Cupin_sf"/>
</dbReference>
<comment type="caution">
    <text evidence="2">The sequence shown here is derived from an EMBL/GenBank/DDBJ whole genome shotgun (WGS) entry which is preliminary data.</text>
</comment>
<feature type="domain" description="Quercetin 2,3-dioxygenase C-terminal cupin" evidence="1">
    <location>
        <begin position="20"/>
        <end position="100"/>
    </location>
</feature>
<evidence type="ECO:0000259" key="1">
    <source>
        <dbReference type="Pfam" id="PF17954"/>
    </source>
</evidence>
<evidence type="ECO:0000313" key="2">
    <source>
        <dbReference type="EMBL" id="RCX24741.1"/>
    </source>
</evidence>
<dbReference type="RefSeq" id="WP_147275284.1">
    <property type="nucleotide sequence ID" value="NZ_QPJY01000016.1"/>
</dbReference>
<protein>
    <recommendedName>
        <fullName evidence="1">Quercetin 2,3-dioxygenase C-terminal cupin domain-containing protein</fullName>
    </recommendedName>
</protein>
<dbReference type="Proteomes" id="UP000252707">
    <property type="component" value="Unassembled WGS sequence"/>
</dbReference>
<dbReference type="InterPro" id="IPR014710">
    <property type="entry name" value="RmlC-like_jellyroll"/>
</dbReference>
<dbReference type="InterPro" id="IPR041602">
    <property type="entry name" value="Quercetinase_C"/>
</dbReference>
<dbReference type="SUPFAM" id="SSF51182">
    <property type="entry name" value="RmlC-like cupins"/>
    <property type="match status" value="1"/>
</dbReference>
<keyword evidence="3" id="KW-1185">Reference proteome</keyword>
<name>A0A369BTN5_9GAMM</name>
<gene>
    <name evidence="2" type="ORF">DFQ59_11626</name>
</gene>
<dbReference type="Pfam" id="PF17954">
    <property type="entry name" value="Pirin_C_2"/>
    <property type="match status" value="1"/>
</dbReference>
<dbReference type="OrthoDB" id="9780903at2"/>
<reference evidence="2 3" key="1">
    <citation type="submission" date="2018-07" db="EMBL/GenBank/DDBJ databases">
        <title>Genomic Encyclopedia of Type Strains, Phase IV (KMG-IV): sequencing the most valuable type-strain genomes for metagenomic binning, comparative biology and taxonomic classification.</title>
        <authorList>
            <person name="Goeker M."/>
        </authorList>
    </citation>
    <scope>NUCLEOTIDE SEQUENCE [LARGE SCALE GENOMIC DNA]</scope>
    <source>
        <strain evidence="2 3">DSM 26407</strain>
    </source>
</reference>
<accession>A0A369BTN5</accession>
<sequence>MPPESVPVRGVRNRTRPGAAREDSIVINQDAFFSLADLEAGGRVTYTPHQPGNGVYLFVIEGSVEAAGERLRRRDALGLEEAGAVEIAADGEARVLAIEVPMG</sequence>
<evidence type="ECO:0000313" key="3">
    <source>
        <dbReference type="Proteomes" id="UP000252707"/>
    </source>
</evidence>